<feature type="chain" id="PRO_5046972047" evidence="1">
    <location>
        <begin position="22"/>
        <end position="259"/>
    </location>
</feature>
<feature type="signal peptide" evidence="1">
    <location>
        <begin position="1"/>
        <end position="21"/>
    </location>
</feature>
<evidence type="ECO:0000313" key="2">
    <source>
        <dbReference type="EMBL" id="KAL0475023.1"/>
    </source>
</evidence>
<evidence type="ECO:0000313" key="3">
    <source>
        <dbReference type="Proteomes" id="UP001451303"/>
    </source>
</evidence>
<keyword evidence="1" id="KW-0732">Signal</keyword>
<dbReference type="Proteomes" id="UP001451303">
    <property type="component" value="Unassembled WGS sequence"/>
</dbReference>
<dbReference type="EMBL" id="JAVLET010000001">
    <property type="protein sequence ID" value="KAL0475023.1"/>
    <property type="molecule type" value="Genomic_DNA"/>
</dbReference>
<evidence type="ECO:0000256" key="1">
    <source>
        <dbReference type="SAM" id="SignalP"/>
    </source>
</evidence>
<protein>
    <submittedName>
        <fullName evidence="2">Uncharacterized protein</fullName>
    </submittedName>
</protein>
<gene>
    <name evidence="2" type="ORF">QR685DRAFT_511461</name>
</gene>
<keyword evidence="3" id="KW-1185">Reference proteome</keyword>
<sequence length="259" mass="26716">MIVTQVLLLVGMAFSATTVTADPVIKTCQNIKCAVRCQMVNGHPTCVDGGPPTAVAAASEELVNDNRTSVVTGEKCGITTCPTGQTCCNASCGLCISRGMACTQQICEPAGVQCGPNICSGDTPVCCNKSCGICTAPRGFCTQQFCERGFTPSESKRNEEADKIKLGNQKCGKATCPEGTSCCNSSCGICVKPGGACTQQFCEHGFISGESKRNEGVDEVKLGNQKCGKATCPEGTSCCNSSCGICVKPGDGCTKQFCA</sequence>
<reference evidence="2 3" key="1">
    <citation type="submission" date="2023-09" db="EMBL/GenBank/DDBJ databases">
        <title>Multi-omics analysis of a traditional fermented food reveals byproduct-associated fungal strains for waste-to-food upcycling.</title>
        <authorList>
            <consortium name="Lawrence Berkeley National Laboratory"/>
            <person name="Rekdal V.M."/>
            <person name="Villalobos-Escobedo J.M."/>
            <person name="Rodriguez-Valeron N."/>
            <person name="Garcia M.O."/>
            <person name="Vasquez D.P."/>
            <person name="Damayanti I."/>
            <person name="Sorensen P.M."/>
            <person name="Baidoo E.E."/>
            <person name="De Carvalho A.C."/>
            <person name="Riley R."/>
            <person name="Lipzen A."/>
            <person name="He G."/>
            <person name="Yan M."/>
            <person name="Haridas S."/>
            <person name="Daum C."/>
            <person name="Yoshinaga Y."/>
            <person name="Ng V."/>
            <person name="Grigoriev I.V."/>
            <person name="Munk R."/>
            <person name="Nuraida L."/>
            <person name="Wijaya C.H."/>
            <person name="Morales P.-C."/>
            <person name="Keasling J.D."/>
        </authorList>
    </citation>
    <scope>NUCLEOTIDE SEQUENCE [LARGE SCALE GENOMIC DNA]</scope>
    <source>
        <strain evidence="2 3">FGSC 2613</strain>
    </source>
</reference>
<comment type="caution">
    <text evidence="2">The sequence shown here is derived from an EMBL/GenBank/DDBJ whole genome shotgun (WGS) entry which is preliminary data.</text>
</comment>
<organism evidence="2 3">
    <name type="scientific">Neurospora intermedia</name>
    <dbReference type="NCBI Taxonomy" id="5142"/>
    <lineage>
        <taxon>Eukaryota</taxon>
        <taxon>Fungi</taxon>
        <taxon>Dikarya</taxon>
        <taxon>Ascomycota</taxon>
        <taxon>Pezizomycotina</taxon>
        <taxon>Sordariomycetes</taxon>
        <taxon>Sordariomycetidae</taxon>
        <taxon>Sordariales</taxon>
        <taxon>Sordariaceae</taxon>
        <taxon>Neurospora</taxon>
    </lineage>
</organism>
<name>A0ABR3DT37_NEUIN</name>
<accession>A0ABR3DT37</accession>
<proteinExistence type="predicted"/>